<gene>
    <name evidence="6" type="ORF">GO499_16820</name>
</gene>
<protein>
    <submittedName>
        <fullName evidence="6">Peptidase P60</fullName>
    </submittedName>
</protein>
<dbReference type="SUPFAM" id="SSF54001">
    <property type="entry name" value="Cysteine proteinases"/>
    <property type="match status" value="1"/>
</dbReference>
<evidence type="ECO:0000256" key="4">
    <source>
        <dbReference type="ARBA" id="ARBA00022807"/>
    </source>
</evidence>
<sequence length="280" mass="29636">MATANDPRLTPARGDIAAAHLEGKVTADRFVSGRLLRVAAPVLDMTGKPERSAGLTTQLLMGEAFTAYEKDAETGLAWGQAEDGYVGYVSLAGLEAATEPDMQVAVRGTHIYPEPNIKTRPLEALPMLARIRQVGEAPGFVELESGGWCPAQHLAPSGPLVADFVDAAERFLGAPYLWGGRSTEGVDCSGLVQLALAAAGQQVLRDSDMQAALGAEVQGPLQRGDLICWRGHIGIMASEKDLLHANAHHMAVALEPLAEAEARIAAKEFGQVTGRRRIVG</sequence>
<dbReference type="InterPro" id="IPR000064">
    <property type="entry name" value="NLP_P60_dom"/>
</dbReference>
<evidence type="ECO:0000256" key="2">
    <source>
        <dbReference type="ARBA" id="ARBA00022670"/>
    </source>
</evidence>
<dbReference type="Gene3D" id="3.90.1720.10">
    <property type="entry name" value="endopeptidase domain like (from Nostoc punctiforme)"/>
    <property type="match status" value="1"/>
</dbReference>
<dbReference type="Pfam" id="PF18348">
    <property type="entry name" value="SH3_16"/>
    <property type="match status" value="1"/>
</dbReference>
<dbReference type="RefSeq" id="WP_161863263.1">
    <property type="nucleotide sequence ID" value="NZ_CP046620.1"/>
</dbReference>
<feature type="domain" description="NlpC/P60" evidence="5">
    <location>
        <begin position="158"/>
        <end position="279"/>
    </location>
</feature>
<evidence type="ECO:0000256" key="3">
    <source>
        <dbReference type="ARBA" id="ARBA00022801"/>
    </source>
</evidence>
<dbReference type="PROSITE" id="PS51935">
    <property type="entry name" value="NLPC_P60"/>
    <property type="match status" value="1"/>
</dbReference>
<dbReference type="PANTHER" id="PTHR47359:SF3">
    <property type="entry name" value="NLP_P60 DOMAIN-CONTAINING PROTEIN-RELATED"/>
    <property type="match status" value="1"/>
</dbReference>
<dbReference type="InterPro" id="IPR051794">
    <property type="entry name" value="PG_Endopeptidase_C40"/>
</dbReference>
<dbReference type="GO" id="GO:0008234">
    <property type="term" value="F:cysteine-type peptidase activity"/>
    <property type="evidence" value="ECO:0007669"/>
    <property type="project" value="UniProtKB-KW"/>
</dbReference>
<keyword evidence="4" id="KW-0788">Thiol protease</keyword>
<keyword evidence="7" id="KW-1185">Reference proteome</keyword>
<accession>A0A6P1T1V4</accession>
<dbReference type="KEGG" id="amaq:GO499_16820"/>
<organism evidence="6 7">
    <name type="scientific">Algicella marina</name>
    <dbReference type="NCBI Taxonomy" id="2683284"/>
    <lineage>
        <taxon>Bacteria</taxon>
        <taxon>Pseudomonadati</taxon>
        <taxon>Pseudomonadota</taxon>
        <taxon>Alphaproteobacteria</taxon>
        <taxon>Rhodobacterales</taxon>
        <taxon>Paracoccaceae</taxon>
        <taxon>Algicella</taxon>
    </lineage>
</organism>
<dbReference type="InterPro" id="IPR038765">
    <property type="entry name" value="Papain-like_cys_pep_sf"/>
</dbReference>
<dbReference type="InterPro" id="IPR041382">
    <property type="entry name" value="SH3_16"/>
</dbReference>
<evidence type="ECO:0000256" key="1">
    <source>
        <dbReference type="ARBA" id="ARBA00007074"/>
    </source>
</evidence>
<evidence type="ECO:0000313" key="6">
    <source>
        <dbReference type="EMBL" id="QHQ36718.1"/>
    </source>
</evidence>
<evidence type="ECO:0000313" key="7">
    <source>
        <dbReference type="Proteomes" id="UP000464495"/>
    </source>
</evidence>
<keyword evidence="3" id="KW-0378">Hydrolase</keyword>
<reference evidence="6 7" key="1">
    <citation type="submission" date="2019-12" db="EMBL/GenBank/DDBJ databases">
        <title>Complete genome sequence of Algicella marina strain 9Alg 56(T) isolated from the red alga Tichocarpus crinitus.</title>
        <authorList>
            <person name="Kim S.-G."/>
            <person name="Nedashkovskaya O.I."/>
        </authorList>
    </citation>
    <scope>NUCLEOTIDE SEQUENCE [LARGE SCALE GENOMIC DNA]</scope>
    <source>
        <strain evidence="6 7">9Alg 56</strain>
    </source>
</reference>
<evidence type="ECO:0000259" key="5">
    <source>
        <dbReference type="PROSITE" id="PS51935"/>
    </source>
</evidence>
<dbReference type="Proteomes" id="UP000464495">
    <property type="component" value="Chromosome"/>
</dbReference>
<dbReference type="PANTHER" id="PTHR47359">
    <property type="entry name" value="PEPTIDOGLYCAN DL-ENDOPEPTIDASE CWLO"/>
    <property type="match status" value="1"/>
</dbReference>
<comment type="similarity">
    <text evidence="1">Belongs to the peptidase C40 family.</text>
</comment>
<keyword evidence="2" id="KW-0645">Protease</keyword>
<dbReference type="EMBL" id="CP046620">
    <property type="protein sequence ID" value="QHQ36718.1"/>
    <property type="molecule type" value="Genomic_DNA"/>
</dbReference>
<name>A0A6P1T1V4_9RHOB</name>
<dbReference type="Pfam" id="PF00877">
    <property type="entry name" value="NLPC_P60"/>
    <property type="match status" value="1"/>
</dbReference>
<proteinExistence type="inferred from homology"/>
<dbReference type="GO" id="GO:0006508">
    <property type="term" value="P:proteolysis"/>
    <property type="evidence" value="ECO:0007669"/>
    <property type="project" value="UniProtKB-KW"/>
</dbReference>
<dbReference type="AlphaFoldDB" id="A0A6P1T1V4"/>